<comment type="subcellular location">
    <subcellularLocation>
        <location evidence="1">Cell membrane</location>
        <topology evidence="1">Multi-pass membrane protein</topology>
    </subcellularLocation>
</comment>
<evidence type="ECO:0000313" key="10">
    <source>
        <dbReference type="Proteomes" id="UP001078573"/>
    </source>
</evidence>
<feature type="transmembrane region" description="Helical" evidence="7">
    <location>
        <begin position="245"/>
        <end position="265"/>
    </location>
</feature>
<feature type="transmembrane region" description="Helical" evidence="7">
    <location>
        <begin position="157"/>
        <end position="178"/>
    </location>
</feature>
<feature type="transmembrane region" description="Helical" evidence="7">
    <location>
        <begin position="208"/>
        <end position="233"/>
    </location>
</feature>
<dbReference type="Proteomes" id="UP001078573">
    <property type="component" value="Unassembled WGS sequence"/>
</dbReference>
<feature type="transmembrane region" description="Helical" evidence="7">
    <location>
        <begin position="5"/>
        <end position="26"/>
    </location>
</feature>
<evidence type="ECO:0000259" key="8">
    <source>
        <dbReference type="PROSITE" id="PS50850"/>
    </source>
</evidence>
<feature type="transmembrane region" description="Helical" evidence="7">
    <location>
        <begin position="94"/>
        <end position="120"/>
    </location>
</feature>
<feature type="transmembrane region" description="Helical" evidence="7">
    <location>
        <begin position="132"/>
        <end position="151"/>
    </location>
</feature>
<dbReference type="EMBL" id="JALAPQ010000018">
    <property type="protein sequence ID" value="MCY8457959.1"/>
    <property type="molecule type" value="Genomic_DNA"/>
</dbReference>
<evidence type="ECO:0000256" key="1">
    <source>
        <dbReference type="ARBA" id="ARBA00004651"/>
    </source>
</evidence>
<feature type="transmembrane region" description="Helical" evidence="7">
    <location>
        <begin position="334"/>
        <end position="353"/>
    </location>
</feature>
<feature type="transmembrane region" description="Helical" evidence="7">
    <location>
        <begin position="300"/>
        <end position="322"/>
    </location>
</feature>
<evidence type="ECO:0000256" key="6">
    <source>
        <dbReference type="ARBA" id="ARBA00023136"/>
    </source>
</evidence>
<protein>
    <submittedName>
        <fullName evidence="9">MFS transporter</fullName>
    </submittedName>
</protein>
<dbReference type="RefSeq" id="WP_014112428.1">
    <property type="nucleotide sequence ID" value="NZ_BJUC01000019.1"/>
</dbReference>
<dbReference type="PANTHER" id="PTHR23514">
    <property type="entry name" value="BYPASS OF STOP CODON PROTEIN 6"/>
    <property type="match status" value="1"/>
</dbReference>
<dbReference type="InterPro" id="IPR011701">
    <property type="entry name" value="MFS"/>
</dbReference>
<comment type="caution">
    <text evidence="9">The sequence shown here is derived from an EMBL/GenBank/DDBJ whole genome shotgun (WGS) entry which is preliminary data.</text>
</comment>
<feature type="transmembrane region" description="Helical" evidence="7">
    <location>
        <begin position="277"/>
        <end position="294"/>
    </location>
</feature>
<feature type="transmembrane region" description="Helical" evidence="7">
    <location>
        <begin position="71"/>
        <end position="88"/>
    </location>
</feature>
<accession>A0A9Q4E6W7</accession>
<reference evidence="9" key="1">
    <citation type="submission" date="2022-02" db="EMBL/GenBank/DDBJ databases">
        <title>Crop Bioprotection Bacillus Genome Sequencing.</title>
        <authorList>
            <person name="Dunlap C."/>
        </authorList>
    </citation>
    <scope>NUCLEOTIDE SEQUENCE</scope>
    <source>
        <strain evidence="9">WR1O2A-53</strain>
    </source>
</reference>
<dbReference type="Pfam" id="PF07690">
    <property type="entry name" value="MFS_1"/>
    <property type="match status" value="1"/>
</dbReference>
<keyword evidence="4 7" id="KW-0812">Transmembrane</keyword>
<dbReference type="PROSITE" id="PS50850">
    <property type="entry name" value="MFS"/>
    <property type="match status" value="1"/>
</dbReference>
<proteinExistence type="inferred from homology"/>
<dbReference type="PANTHER" id="PTHR23514:SF3">
    <property type="entry name" value="BYPASS OF STOP CODON PROTEIN 6"/>
    <property type="match status" value="1"/>
</dbReference>
<comment type="similarity">
    <text evidence="2">Belongs to the major facilitator superfamily.</text>
</comment>
<evidence type="ECO:0000256" key="2">
    <source>
        <dbReference type="ARBA" id="ARBA00008335"/>
    </source>
</evidence>
<name>A0A9Q4E6W7_BACSC</name>
<evidence type="ECO:0000256" key="4">
    <source>
        <dbReference type="ARBA" id="ARBA00022692"/>
    </source>
</evidence>
<evidence type="ECO:0000256" key="3">
    <source>
        <dbReference type="ARBA" id="ARBA00022448"/>
    </source>
</evidence>
<dbReference type="CDD" id="cd17333">
    <property type="entry name" value="MFS_FucP_MFSD4_like"/>
    <property type="match status" value="1"/>
</dbReference>
<evidence type="ECO:0000313" key="9">
    <source>
        <dbReference type="EMBL" id="MCY8457959.1"/>
    </source>
</evidence>
<dbReference type="InterPro" id="IPR036259">
    <property type="entry name" value="MFS_trans_sf"/>
</dbReference>
<feature type="transmembrane region" description="Helical" evidence="7">
    <location>
        <begin position="38"/>
        <end position="59"/>
    </location>
</feature>
<keyword evidence="6 7" id="KW-0472">Membrane</keyword>
<feature type="transmembrane region" description="Helical" evidence="7">
    <location>
        <begin position="365"/>
        <end position="386"/>
    </location>
</feature>
<dbReference type="GeneID" id="11241734"/>
<dbReference type="OrthoDB" id="1674541at2"/>
<evidence type="ECO:0000256" key="5">
    <source>
        <dbReference type="ARBA" id="ARBA00022989"/>
    </source>
</evidence>
<keyword evidence="5 7" id="KW-1133">Transmembrane helix</keyword>
<dbReference type="InterPro" id="IPR020846">
    <property type="entry name" value="MFS_dom"/>
</dbReference>
<dbReference type="Gene3D" id="1.20.1250.20">
    <property type="entry name" value="MFS general substrate transporter like domains"/>
    <property type="match status" value="2"/>
</dbReference>
<dbReference type="SUPFAM" id="SSF103473">
    <property type="entry name" value="MFS general substrate transporter"/>
    <property type="match status" value="1"/>
</dbReference>
<evidence type="ECO:0000256" key="7">
    <source>
        <dbReference type="SAM" id="Phobius"/>
    </source>
</evidence>
<dbReference type="InterPro" id="IPR051788">
    <property type="entry name" value="MFS_Transporter"/>
</dbReference>
<organism evidence="9 10">
    <name type="scientific">Bacillus spizizenii</name>
    <name type="common">Bacillus subtilis subsp. spizizenii</name>
    <dbReference type="NCBI Taxonomy" id="96241"/>
    <lineage>
        <taxon>Bacteria</taxon>
        <taxon>Bacillati</taxon>
        <taxon>Bacillota</taxon>
        <taxon>Bacilli</taxon>
        <taxon>Bacillales</taxon>
        <taxon>Bacillaceae</taxon>
        <taxon>Bacillus</taxon>
    </lineage>
</organism>
<dbReference type="GO" id="GO:0005886">
    <property type="term" value="C:plasma membrane"/>
    <property type="evidence" value="ECO:0007669"/>
    <property type="project" value="UniProtKB-SubCell"/>
</dbReference>
<dbReference type="AlphaFoldDB" id="A0A9Q4E6W7"/>
<keyword evidence="3" id="KW-0813">Transport</keyword>
<dbReference type="GO" id="GO:0022857">
    <property type="term" value="F:transmembrane transporter activity"/>
    <property type="evidence" value="ECO:0007669"/>
    <property type="project" value="InterPro"/>
</dbReference>
<feature type="domain" description="Major facilitator superfamily (MFS) profile" evidence="8">
    <location>
        <begin position="5"/>
        <end position="388"/>
    </location>
</feature>
<sequence length="407" mass="44725">MKTRLLWIGCLSYGSIAFTLVILGAVLPELLSHYAQSYSNGGVLVFSQFMGFLIGVLGMPYAVKRMGRRKVVVIGLAMISCELFIYFLPPWPLLFLLVSMAGLGAGLVESCVGTIILTAIKEKQAIAMSKMEVAYGLGALFMPLLSGFLISNNVWTLAFLVLGLSSFLLMLVWSRLSFGSLDDLLIRQTNTSGNGKQQAPISFRKHGLLFISLAAAYFFFYGGSEVSIVHFIPSIFAEKWEISNSLATITVTIYWIGMIIGRLLTGPVSEKLTYHRYLRLINIGGLISLCILAISKTVFAGFVLCFFLGLFMAGMFAIALIITNQFYPGKTEQTTSMLLAANGLGGSILPIAVGWSLDEFPVQTAFWLFTTLMLIMLGIVLVLKILENLKSRKLEKMDTEESKSIQI</sequence>
<gene>
    <name evidence="9" type="ORF">MOC89_13840</name>
</gene>